<evidence type="ECO:0000259" key="1">
    <source>
        <dbReference type="PROSITE" id="PS00022"/>
    </source>
</evidence>
<proteinExistence type="predicted"/>
<evidence type="ECO:0000313" key="4">
    <source>
        <dbReference type="Proteomes" id="UP000663848"/>
    </source>
</evidence>
<organism evidence="3 4">
    <name type="scientific">Rotaria socialis</name>
    <dbReference type="NCBI Taxonomy" id="392032"/>
    <lineage>
        <taxon>Eukaryota</taxon>
        <taxon>Metazoa</taxon>
        <taxon>Spiralia</taxon>
        <taxon>Gnathifera</taxon>
        <taxon>Rotifera</taxon>
        <taxon>Eurotatoria</taxon>
        <taxon>Bdelloidea</taxon>
        <taxon>Philodinida</taxon>
        <taxon>Philodinidae</taxon>
        <taxon>Rotaria</taxon>
    </lineage>
</organism>
<dbReference type="PROSITE" id="PS01186">
    <property type="entry name" value="EGF_2"/>
    <property type="match status" value="1"/>
</dbReference>
<dbReference type="AlphaFoldDB" id="A0A822D2G9"/>
<name>A0A822D2G9_9BILA</name>
<gene>
    <name evidence="3" type="ORF">QYT958_LOCUS42491</name>
</gene>
<dbReference type="InterPro" id="IPR000742">
    <property type="entry name" value="EGF"/>
</dbReference>
<dbReference type="EMBL" id="CAJOBR010054396">
    <property type="protein sequence ID" value="CAF5058322.1"/>
    <property type="molecule type" value="Genomic_DNA"/>
</dbReference>
<dbReference type="Gene3D" id="2.10.25.10">
    <property type="entry name" value="Laminin"/>
    <property type="match status" value="1"/>
</dbReference>
<feature type="domain" description="EGF-like" evidence="1">
    <location>
        <begin position="6"/>
        <end position="17"/>
    </location>
</feature>
<evidence type="ECO:0000313" key="3">
    <source>
        <dbReference type="EMBL" id="CAF5058322.1"/>
    </source>
</evidence>
<reference evidence="3" key="1">
    <citation type="submission" date="2021-02" db="EMBL/GenBank/DDBJ databases">
        <authorList>
            <person name="Nowell W R."/>
        </authorList>
    </citation>
    <scope>NUCLEOTIDE SEQUENCE</scope>
</reference>
<evidence type="ECO:0000259" key="2">
    <source>
        <dbReference type="PROSITE" id="PS01186"/>
    </source>
</evidence>
<accession>A0A822D2G9</accession>
<protein>
    <recommendedName>
        <fullName evidence="1 2">EGF-like domain-containing protein</fullName>
    </recommendedName>
</protein>
<sequence>FVNGTCSCSDRYRGKLCQLDNPCNDYCQNNGLCTVVCTDTSCDTPKCTCLNGYSDNQCSTVITDACQSNPCGAN</sequence>
<feature type="domain" description="EGF-like" evidence="2">
    <location>
        <begin position="47"/>
        <end position="58"/>
    </location>
</feature>
<dbReference type="PROSITE" id="PS00022">
    <property type="entry name" value="EGF_1"/>
    <property type="match status" value="1"/>
</dbReference>
<feature type="non-terminal residue" evidence="3">
    <location>
        <position position="1"/>
    </location>
</feature>
<dbReference type="Proteomes" id="UP000663848">
    <property type="component" value="Unassembled WGS sequence"/>
</dbReference>
<feature type="non-terminal residue" evidence="3">
    <location>
        <position position="74"/>
    </location>
</feature>
<comment type="caution">
    <text evidence="3">The sequence shown here is derived from an EMBL/GenBank/DDBJ whole genome shotgun (WGS) entry which is preliminary data.</text>
</comment>